<dbReference type="GeneID" id="8047398"/>
<evidence type="ECO:0000313" key="1">
    <source>
        <dbReference type="CGD" id="CAL0000163439"/>
    </source>
</evidence>
<dbReference type="eggNOG" id="ENOG502RQ0D">
    <property type="taxonomic scope" value="Eukaryota"/>
</dbReference>
<dbReference type="RefSeq" id="XP_002419797.1">
    <property type="nucleotide sequence ID" value="XM_002419752.1"/>
</dbReference>
<dbReference type="KEGG" id="cdu:CD36_41300"/>
<reference evidence="2 3" key="1">
    <citation type="journal article" date="2009" name="Genome Res.">
        <title>Comparative genomics of the fungal pathogens Candida dubliniensis and Candida albicans.</title>
        <authorList>
            <person name="Jackson A.P."/>
            <person name="Gamble J.A."/>
            <person name="Yeomans T."/>
            <person name="Moran G.P."/>
            <person name="Saunders D."/>
            <person name="Harris D."/>
            <person name="Aslett M."/>
            <person name="Barrell J.F."/>
            <person name="Butler G."/>
            <person name="Citiulo F."/>
            <person name="Coleman D.C."/>
            <person name="de Groot P.W.J."/>
            <person name="Goodwin T.J."/>
            <person name="Quail M.A."/>
            <person name="McQuillan J."/>
            <person name="Munro C.A."/>
            <person name="Pain A."/>
            <person name="Poulter R.T."/>
            <person name="Rajandream M.A."/>
            <person name="Renauld H."/>
            <person name="Spiering M.J."/>
            <person name="Tivey A."/>
            <person name="Gow N.A.R."/>
            <person name="Barrell B."/>
            <person name="Sullivan D.J."/>
            <person name="Berriman M."/>
        </authorList>
    </citation>
    <scope>NUCLEOTIDE SEQUENCE [LARGE SCALE GENOMIC DNA]</scope>
    <source>
        <strain evidence="3">CD36 / ATCC MYA-646 / CBS 7987 / NCPF 3949 / NRRL Y-17841</strain>
    </source>
</reference>
<dbReference type="HOGENOM" id="CLU_037761_0_0_1"/>
<dbReference type="Proteomes" id="UP000002605">
    <property type="component" value="Chromosome 4"/>
</dbReference>
<accession>B9WFJ3</accession>
<evidence type="ECO:0000313" key="2">
    <source>
        <dbReference type="EMBL" id="CAX42012.1"/>
    </source>
</evidence>
<keyword evidence="3" id="KW-1185">Reference proteome</keyword>
<dbReference type="AlphaFoldDB" id="B9WFJ3"/>
<gene>
    <name evidence="1" type="ordered locus">Cd36_41300</name>
    <name evidence="2" type="ORF">CD36_41300</name>
</gene>
<dbReference type="VEuPathDB" id="FungiDB:CD36_41300"/>
<dbReference type="EMBL" id="FM992691">
    <property type="protein sequence ID" value="CAX42012.1"/>
    <property type="molecule type" value="Genomic_DNA"/>
</dbReference>
<dbReference type="CGD" id="CAL0000163439">
    <property type="gene designation" value="Cd36_41300"/>
</dbReference>
<dbReference type="OrthoDB" id="4095311at2759"/>
<name>B9WFJ3_CANDC</name>
<organism evidence="2 3">
    <name type="scientific">Candida dubliniensis (strain CD36 / ATCC MYA-646 / CBS 7987 / NCPF 3949 / NRRL Y-17841)</name>
    <name type="common">Yeast</name>
    <dbReference type="NCBI Taxonomy" id="573826"/>
    <lineage>
        <taxon>Eukaryota</taxon>
        <taxon>Fungi</taxon>
        <taxon>Dikarya</taxon>
        <taxon>Ascomycota</taxon>
        <taxon>Saccharomycotina</taxon>
        <taxon>Pichiomycetes</taxon>
        <taxon>Debaryomycetaceae</taxon>
        <taxon>Candida/Lodderomyces clade</taxon>
        <taxon>Candida</taxon>
    </lineage>
</organism>
<evidence type="ECO:0000313" key="3">
    <source>
        <dbReference type="Proteomes" id="UP000002605"/>
    </source>
</evidence>
<proteinExistence type="predicted"/>
<protein>
    <submittedName>
        <fullName evidence="2">Uncharacterized protein</fullName>
    </submittedName>
</protein>
<sequence>MNELIENLVTTTSSSSSISQNTINVLHELGDLLRDDTNRIAIHDKLSILLPQFNKFLSISISTTSTNESLTDELKFETLRVVINILANNDLNRDFFTNSIQVPKLLEIDIKETINEDQESLIIMINEFWSIIKIHLDKNEKFQLIKFIFILLNQFIYDTNHKSQYLEFFNSLKIQWGLYPLINKDTIDDIGEFLYELLASKSLSLTDIDRIFLSGKILDNISIKDLEDEETGLIMIDLLSLNEPSNELYKTILQQISLCDTNVSGLIKRKLLVLASDLAPVYNDSNNNNNSSSSSTIDEQEKALNISIDQLQSTNDPYVFACCCITIGNFIHDKSSMEKALTILFNESNISEEGELLTIDKLISLYFEKNIITDVIQIQSIHMWNNLMNETIANKILTNILEDDLLKITKIIIDNEKYYQEILILYLKFIKKLIKLSNKSLVPFKVIEYILQNLDNNNNGTILDIKYLLLQKQQQQQEYGGKYTEEMFMELLKSLVNTINTTNVLEQLKTIAIINQQILNGELEIIISSNINMEQLLENYFHPLEHLLNQFISLLSESKSKLKLKSKSKSKSKSNNNIVNPNWEIKIFQNNLKFVAISIIKIIEKNSNELLSTKTNLLKICHDIINEKE</sequence>